<evidence type="ECO:0000259" key="1">
    <source>
        <dbReference type="SMART" id="SM00587"/>
    </source>
</evidence>
<organism evidence="3">
    <name type="scientific">Drosophila grimshawi</name>
    <name type="common">Hawaiian fruit fly</name>
    <name type="synonym">Idiomyia grimshawi</name>
    <dbReference type="NCBI Taxonomy" id="7222"/>
    <lineage>
        <taxon>Eukaryota</taxon>
        <taxon>Metazoa</taxon>
        <taxon>Ecdysozoa</taxon>
        <taxon>Arthropoda</taxon>
        <taxon>Hexapoda</taxon>
        <taxon>Insecta</taxon>
        <taxon>Pterygota</taxon>
        <taxon>Neoptera</taxon>
        <taxon>Endopterygota</taxon>
        <taxon>Diptera</taxon>
        <taxon>Brachycera</taxon>
        <taxon>Muscomorpha</taxon>
        <taxon>Ephydroidea</taxon>
        <taxon>Drosophilidae</taxon>
        <taxon>Drosophila</taxon>
        <taxon>Hawaiian Drosophila</taxon>
    </lineage>
</organism>
<dbReference type="InterPro" id="IPR015897">
    <property type="entry name" value="CHK_kinase-like"/>
</dbReference>
<gene>
    <name evidence="2" type="primary">Dgri\GH14015</name>
    <name evidence="2" type="ORF">Dgri_GH14015</name>
</gene>
<dbReference type="KEGG" id="dgr:6569838"/>
<dbReference type="PhylomeDB" id="B4JYG3"/>
<feature type="domain" description="CHK kinase-like" evidence="1">
    <location>
        <begin position="133"/>
        <end position="325"/>
    </location>
</feature>
<dbReference type="Gene3D" id="3.90.1200.10">
    <property type="match status" value="1"/>
</dbReference>
<dbReference type="InterPro" id="IPR004119">
    <property type="entry name" value="EcKL"/>
</dbReference>
<dbReference type="OMA" id="VCIDREH"/>
<evidence type="ECO:0000313" key="2">
    <source>
        <dbReference type="EMBL" id="EDV90725.1"/>
    </source>
</evidence>
<reference evidence="2 3" key="1">
    <citation type="journal article" date="2007" name="Nature">
        <title>Evolution of genes and genomes on the Drosophila phylogeny.</title>
        <authorList>
            <consortium name="Drosophila 12 Genomes Consortium"/>
            <person name="Clark A.G."/>
            <person name="Eisen M.B."/>
            <person name="Smith D.R."/>
            <person name="Bergman C.M."/>
            <person name="Oliver B."/>
            <person name="Markow T.A."/>
            <person name="Kaufman T.C."/>
            <person name="Kellis M."/>
            <person name="Gelbart W."/>
            <person name="Iyer V.N."/>
            <person name="Pollard D.A."/>
            <person name="Sackton T.B."/>
            <person name="Larracuente A.M."/>
            <person name="Singh N.D."/>
            <person name="Abad J.P."/>
            <person name="Abt D.N."/>
            <person name="Adryan B."/>
            <person name="Aguade M."/>
            <person name="Akashi H."/>
            <person name="Anderson W.W."/>
            <person name="Aquadro C.F."/>
            <person name="Ardell D.H."/>
            <person name="Arguello R."/>
            <person name="Artieri C.G."/>
            <person name="Barbash D.A."/>
            <person name="Barker D."/>
            <person name="Barsanti P."/>
            <person name="Batterham P."/>
            <person name="Batzoglou S."/>
            <person name="Begun D."/>
            <person name="Bhutkar A."/>
            <person name="Blanco E."/>
            <person name="Bosak S.A."/>
            <person name="Bradley R.K."/>
            <person name="Brand A.D."/>
            <person name="Brent M.R."/>
            <person name="Brooks A.N."/>
            <person name="Brown R.H."/>
            <person name="Butlin R.K."/>
            <person name="Caggese C."/>
            <person name="Calvi B.R."/>
            <person name="Bernardo de Carvalho A."/>
            <person name="Caspi A."/>
            <person name="Castrezana S."/>
            <person name="Celniker S.E."/>
            <person name="Chang J.L."/>
            <person name="Chapple C."/>
            <person name="Chatterji S."/>
            <person name="Chinwalla A."/>
            <person name="Civetta A."/>
            <person name="Clifton S.W."/>
            <person name="Comeron J.M."/>
            <person name="Costello J.C."/>
            <person name="Coyne J.A."/>
            <person name="Daub J."/>
            <person name="David R.G."/>
            <person name="Delcher A.L."/>
            <person name="Delehaunty K."/>
            <person name="Do C.B."/>
            <person name="Ebling H."/>
            <person name="Edwards K."/>
            <person name="Eickbush T."/>
            <person name="Evans J.D."/>
            <person name="Filipski A."/>
            <person name="Findeiss S."/>
            <person name="Freyhult E."/>
            <person name="Fulton L."/>
            <person name="Fulton R."/>
            <person name="Garcia A.C."/>
            <person name="Gardiner A."/>
            <person name="Garfield D.A."/>
            <person name="Garvin B.E."/>
            <person name="Gibson G."/>
            <person name="Gilbert D."/>
            <person name="Gnerre S."/>
            <person name="Godfrey J."/>
            <person name="Good R."/>
            <person name="Gotea V."/>
            <person name="Gravely B."/>
            <person name="Greenberg A.J."/>
            <person name="Griffiths-Jones S."/>
            <person name="Gross S."/>
            <person name="Guigo R."/>
            <person name="Gustafson E.A."/>
            <person name="Haerty W."/>
            <person name="Hahn M.W."/>
            <person name="Halligan D.L."/>
            <person name="Halpern A.L."/>
            <person name="Halter G.M."/>
            <person name="Han M.V."/>
            <person name="Heger A."/>
            <person name="Hillier L."/>
            <person name="Hinrichs A.S."/>
            <person name="Holmes I."/>
            <person name="Hoskins R.A."/>
            <person name="Hubisz M.J."/>
            <person name="Hultmark D."/>
            <person name="Huntley M.A."/>
            <person name="Jaffe D.B."/>
            <person name="Jagadeeshan S."/>
            <person name="Jeck W.R."/>
            <person name="Johnson J."/>
            <person name="Jones C.D."/>
            <person name="Jordan W.C."/>
            <person name="Karpen G.H."/>
            <person name="Kataoka E."/>
            <person name="Keightley P.D."/>
            <person name="Kheradpour P."/>
            <person name="Kirkness E.F."/>
            <person name="Koerich L.B."/>
            <person name="Kristiansen K."/>
            <person name="Kudrna D."/>
            <person name="Kulathinal R.J."/>
            <person name="Kumar S."/>
            <person name="Kwok R."/>
            <person name="Lander E."/>
            <person name="Langley C.H."/>
            <person name="Lapoint R."/>
            <person name="Lazzaro B.P."/>
            <person name="Lee S.J."/>
            <person name="Levesque L."/>
            <person name="Li R."/>
            <person name="Lin C.F."/>
            <person name="Lin M.F."/>
            <person name="Lindblad-Toh K."/>
            <person name="Llopart A."/>
            <person name="Long M."/>
            <person name="Low L."/>
            <person name="Lozovsky E."/>
            <person name="Lu J."/>
            <person name="Luo M."/>
            <person name="Machado C.A."/>
            <person name="Makalowski W."/>
            <person name="Marzo M."/>
            <person name="Matsuda M."/>
            <person name="Matzkin L."/>
            <person name="McAllister B."/>
            <person name="McBride C.S."/>
            <person name="McKernan B."/>
            <person name="McKernan K."/>
            <person name="Mendez-Lago M."/>
            <person name="Minx P."/>
            <person name="Mollenhauer M.U."/>
            <person name="Montooth K."/>
            <person name="Mount S.M."/>
            <person name="Mu X."/>
            <person name="Myers E."/>
            <person name="Negre B."/>
            <person name="Newfeld S."/>
            <person name="Nielsen R."/>
            <person name="Noor M.A."/>
            <person name="O'Grady P."/>
            <person name="Pachter L."/>
            <person name="Papaceit M."/>
            <person name="Parisi M.J."/>
            <person name="Parisi M."/>
            <person name="Parts L."/>
            <person name="Pedersen J.S."/>
            <person name="Pesole G."/>
            <person name="Phillippy A.M."/>
            <person name="Ponting C.P."/>
            <person name="Pop M."/>
            <person name="Porcelli D."/>
            <person name="Powell J.R."/>
            <person name="Prohaska S."/>
            <person name="Pruitt K."/>
            <person name="Puig M."/>
            <person name="Quesneville H."/>
            <person name="Ram K.R."/>
            <person name="Rand D."/>
            <person name="Rasmussen M.D."/>
            <person name="Reed L.K."/>
            <person name="Reenan R."/>
            <person name="Reily A."/>
            <person name="Remington K.A."/>
            <person name="Rieger T.T."/>
            <person name="Ritchie M.G."/>
            <person name="Robin C."/>
            <person name="Rogers Y.H."/>
            <person name="Rohde C."/>
            <person name="Rozas J."/>
            <person name="Rubenfield M.J."/>
            <person name="Ruiz A."/>
            <person name="Russo S."/>
            <person name="Salzberg S.L."/>
            <person name="Sanchez-Gracia A."/>
            <person name="Saranga D.J."/>
            <person name="Sato H."/>
            <person name="Schaeffer S.W."/>
            <person name="Schatz M.C."/>
            <person name="Schlenke T."/>
            <person name="Schwartz R."/>
            <person name="Segarra C."/>
            <person name="Singh R.S."/>
            <person name="Sirot L."/>
            <person name="Sirota M."/>
            <person name="Sisneros N.B."/>
            <person name="Smith C.D."/>
            <person name="Smith T.F."/>
            <person name="Spieth J."/>
            <person name="Stage D.E."/>
            <person name="Stark A."/>
            <person name="Stephan W."/>
            <person name="Strausberg R.L."/>
            <person name="Strempel S."/>
            <person name="Sturgill D."/>
            <person name="Sutton G."/>
            <person name="Sutton G.G."/>
            <person name="Tao W."/>
            <person name="Teichmann S."/>
            <person name="Tobari Y.N."/>
            <person name="Tomimura Y."/>
            <person name="Tsolas J.M."/>
            <person name="Valente V.L."/>
            <person name="Venter E."/>
            <person name="Venter J.C."/>
            <person name="Vicario S."/>
            <person name="Vieira F.G."/>
            <person name="Vilella A.J."/>
            <person name="Villasante A."/>
            <person name="Walenz B."/>
            <person name="Wang J."/>
            <person name="Wasserman M."/>
            <person name="Watts T."/>
            <person name="Wilson D."/>
            <person name="Wilson R.K."/>
            <person name="Wing R.A."/>
            <person name="Wolfner M.F."/>
            <person name="Wong A."/>
            <person name="Wong G.K."/>
            <person name="Wu C.I."/>
            <person name="Wu G."/>
            <person name="Yamamoto D."/>
            <person name="Yang H.P."/>
            <person name="Yang S.P."/>
            <person name="Yorke J.A."/>
            <person name="Yoshida K."/>
            <person name="Zdobnov E."/>
            <person name="Zhang P."/>
            <person name="Zhang Y."/>
            <person name="Zimin A.V."/>
            <person name="Baldwin J."/>
            <person name="Abdouelleil A."/>
            <person name="Abdulkadir J."/>
            <person name="Abebe A."/>
            <person name="Abera B."/>
            <person name="Abreu J."/>
            <person name="Acer S.C."/>
            <person name="Aftuck L."/>
            <person name="Alexander A."/>
            <person name="An P."/>
            <person name="Anderson E."/>
            <person name="Anderson S."/>
            <person name="Arachi H."/>
            <person name="Azer M."/>
            <person name="Bachantsang P."/>
            <person name="Barry A."/>
            <person name="Bayul T."/>
            <person name="Berlin A."/>
            <person name="Bessette D."/>
            <person name="Bloom T."/>
            <person name="Blye J."/>
            <person name="Boguslavskiy L."/>
            <person name="Bonnet C."/>
            <person name="Boukhgalter B."/>
            <person name="Bourzgui I."/>
            <person name="Brown A."/>
            <person name="Cahill P."/>
            <person name="Channer S."/>
            <person name="Cheshatsang Y."/>
            <person name="Chuda L."/>
            <person name="Citroen M."/>
            <person name="Collymore A."/>
            <person name="Cooke P."/>
            <person name="Costello M."/>
            <person name="D'Aco K."/>
            <person name="Daza R."/>
            <person name="De Haan G."/>
            <person name="DeGray S."/>
            <person name="DeMaso C."/>
            <person name="Dhargay N."/>
            <person name="Dooley K."/>
            <person name="Dooley E."/>
            <person name="Doricent M."/>
            <person name="Dorje P."/>
            <person name="Dorjee K."/>
            <person name="Dupes A."/>
            <person name="Elong R."/>
            <person name="Falk J."/>
            <person name="Farina A."/>
            <person name="Faro S."/>
            <person name="Ferguson D."/>
            <person name="Fisher S."/>
            <person name="Foley C.D."/>
            <person name="Franke A."/>
            <person name="Friedrich D."/>
            <person name="Gadbois L."/>
            <person name="Gearin G."/>
            <person name="Gearin C.R."/>
            <person name="Giannoukos G."/>
            <person name="Goode T."/>
            <person name="Graham J."/>
            <person name="Grandbois E."/>
            <person name="Grewal S."/>
            <person name="Gyaltsen K."/>
            <person name="Hafez N."/>
            <person name="Hagos B."/>
            <person name="Hall J."/>
            <person name="Henson C."/>
            <person name="Hollinger A."/>
            <person name="Honan T."/>
            <person name="Huard M.D."/>
            <person name="Hughes L."/>
            <person name="Hurhula B."/>
            <person name="Husby M.E."/>
            <person name="Kamat A."/>
            <person name="Kanga B."/>
            <person name="Kashin S."/>
            <person name="Khazanovich D."/>
            <person name="Kisner P."/>
            <person name="Lance K."/>
            <person name="Lara M."/>
            <person name="Lee W."/>
            <person name="Lennon N."/>
            <person name="Letendre F."/>
            <person name="LeVine R."/>
            <person name="Lipovsky A."/>
            <person name="Liu X."/>
            <person name="Liu J."/>
            <person name="Liu S."/>
            <person name="Lokyitsang T."/>
            <person name="Lokyitsang Y."/>
            <person name="Lubonja R."/>
            <person name="Lui A."/>
            <person name="MacDonald P."/>
            <person name="Magnisalis V."/>
            <person name="Maru K."/>
            <person name="Matthews C."/>
            <person name="McCusker W."/>
            <person name="McDonough S."/>
            <person name="Mehta T."/>
            <person name="Meldrim J."/>
            <person name="Meneus L."/>
            <person name="Mihai O."/>
            <person name="Mihalev A."/>
            <person name="Mihova T."/>
            <person name="Mittelman R."/>
            <person name="Mlenga V."/>
            <person name="Montmayeur A."/>
            <person name="Mulrain L."/>
            <person name="Navidi A."/>
            <person name="Naylor J."/>
            <person name="Negash T."/>
            <person name="Nguyen T."/>
            <person name="Nguyen N."/>
            <person name="Nicol R."/>
            <person name="Norbu C."/>
            <person name="Norbu N."/>
            <person name="Novod N."/>
            <person name="O'Neill B."/>
            <person name="Osman S."/>
            <person name="Markiewicz E."/>
            <person name="Oyono O.L."/>
            <person name="Patti C."/>
            <person name="Phunkhang P."/>
            <person name="Pierre F."/>
            <person name="Priest M."/>
            <person name="Raghuraman S."/>
            <person name="Rege F."/>
            <person name="Reyes R."/>
            <person name="Rise C."/>
            <person name="Rogov P."/>
            <person name="Ross K."/>
            <person name="Ryan E."/>
            <person name="Settipalli S."/>
            <person name="Shea T."/>
            <person name="Sherpa N."/>
            <person name="Shi L."/>
            <person name="Shih D."/>
            <person name="Sparrow T."/>
            <person name="Spaulding J."/>
            <person name="Stalker J."/>
            <person name="Stange-Thomann N."/>
            <person name="Stavropoulos S."/>
            <person name="Stone C."/>
            <person name="Strader C."/>
            <person name="Tesfaye S."/>
            <person name="Thomson T."/>
            <person name="Thoulutsang Y."/>
            <person name="Thoulutsang D."/>
            <person name="Topham K."/>
            <person name="Topping I."/>
            <person name="Tsamla T."/>
            <person name="Vassiliev H."/>
            <person name="Vo A."/>
            <person name="Wangchuk T."/>
            <person name="Wangdi T."/>
            <person name="Weiand M."/>
            <person name="Wilkinson J."/>
            <person name="Wilson A."/>
            <person name="Yadav S."/>
            <person name="Young G."/>
            <person name="Yu Q."/>
            <person name="Zembek L."/>
            <person name="Zhong D."/>
            <person name="Zimmer A."/>
            <person name="Zwirko Z."/>
            <person name="Jaffe D.B."/>
            <person name="Alvarez P."/>
            <person name="Brockman W."/>
            <person name="Butler J."/>
            <person name="Chin C."/>
            <person name="Gnerre S."/>
            <person name="Grabherr M."/>
            <person name="Kleber M."/>
            <person name="Mauceli E."/>
            <person name="MacCallum I."/>
        </authorList>
    </citation>
    <scope>NUCLEOTIDE SEQUENCE [LARGE SCALE GENOMIC DNA]</scope>
    <source>
        <strain evidence="3">Tucson 15287-2541.00</strain>
    </source>
</reference>
<dbReference type="eggNOG" id="ENOG502RZD1">
    <property type="taxonomic scope" value="Eukaryota"/>
</dbReference>
<dbReference type="SUPFAM" id="SSF56112">
    <property type="entry name" value="Protein kinase-like (PK-like)"/>
    <property type="match status" value="1"/>
</dbReference>
<dbReference type="OrthoDB" id="411145at2759"/>
<dbReference type="EMBL" id="CH916377">
    <property type="protein sequence ID" value="EDV90725.1"/>
    <property type="molecule type" value="Genomic_DNA"/>
</dbReference>
<dbReference type="HOGENOM" id="CLU_010718_0_2_1"/>
<accession>B4JYG3</accession>
<dbReference type="PANTHER" id="PTHR11012">
    <property type="entry name" value="PROTEIN KINASE-LIKE DOMAIN-CONTAINING"/>
    <property type="match status" value="1"/>
</dbReference>
<dbReference type="SMART" id="SM00587">
    <property type="entry name" value="CHK"/>
    <property type="match status" value="1"/>
</dbReference>
<dbReference type="Pfam" id="PF02958">
    <property type="entry name" value="EcKL"/>
    <property type="match status" value="1"/>
</dbReference>
<dbReference type="InParanoid" id="B4JYG3"/>
<keyword evidence="3" id="KW-1185">Reference proteome</keyword>
<evidence type="ECO:0000313" key="3">
    <source>
        <dbReference type="Proteomes" id="UP000001070"/>
    </source>
</evidence>
<dbReference type="PANTHER" id="PTHR11012:SF13">
    <property type="entry name" value="CHK KINASE-LIKE DOMAIN-CONTAINING PROTEIN-RELATED"/>
    <property type="match status" value="1"/>
</dbReference>
<dbReference type="STRING" id="7222.B4JYG3"/>
<proteinExistence type="predicted"/>
<sequence length="413" mass="47635">MGVSDLPAGLTKDYIQSMLRVFHKDTQLNVTKLWAKAATAKGENYVGVVTRIHVEFEETGSRGAVVQRTYLLKEGCPADAPQASVFAEYGVYAREMDMYEFVLPKMTQLLREMGVKDKLHADAICVDRQYGIMLLEDLSLLEYKNADRVKQLDMEHTLVTLEMLAKFHATALILEQRHPELLANGFDKCFFARDSKGYALIFTSLFRGLIRYVKTQPKLNALYHDKLEIVLENLMEYGARSFDVNDDDFRTLIHGDCWTSNIMFQYDARGKPMKVVPIDFQFSTRTSPLIDLHYFFSSSLQDDVLAKETKLVQHYYYALKRNLSRFQYKAKLPSLLEFQIQYERRRFLSVAIALVFQPLMIYSGNGVPDFCKLYQDTPEALSFQDSIYECDRAQSIVEQMLSKFDAKGLLDEQ</sequence>
<dbReference type="InterPro" id="IPR011009">
    <property type="entry name" value="Kinase-like_dom_sf"/>
</dbReference>
<dbReference type="AlphaFoldDB" id="B4JYG3"/>
<dbReference type="Proteomes" id="UP000001070">
    <property type="component" value="Unassembled WGS sequence"/>
</dbReference>
<protein>
    <submittedName>
        <fullName evidence="2">GH14015</fullName>
    </submittedName>
</protein>
<name>B4JYG3_DROGR</name>